<dbReference type="Proteomes" id="UP001454036">
    <property type="component" value="Unassembled WGS sequence"/>
</dbReference>
<dbReference type="PROSITE" id="PS50948">
    <property type="entry name" value="PAN"/>
    <property type="match status" value="1"/>
</dbReference>
<evidence type="ECO:0000256" key="2">
    <source>
        <dbReference type="ARBA" id="ARBA00022475"/>
    </source>
</evidence>
<protein>
    <recommendedName>
        <fullName evidence="13">Receptor-like serine/threonine-protein kinase</fullName>
        <ecNumber evidence="13">2.7.11.1</ecNumber>
    </recommendedName>
</protein>
<evidence type="ECO:0000256" key="1">
    <source>
        <dbReference type="ARBA" id="ARBA00004251"/>
    </source>
</evidence>
<dbReference type="SUPFAM" id="SSF51110">
    <property type="entry name" value="alpha-D-mannose-specific plant lectins"/>
    <property type="match status" value="1"/>
</dbReference>
<sequence length="847" mass="95138">MATERNSNILLFVLFSFLNCFFVLCLAINTISSDQQIRDGQTIVSVNGVFELGFFSPNGSEARYVGIWYKELEKRVVWVANRERPLYDSSGIFMIGNNGNLVVVDGGNITIWSTEVNTGAAENVVATLSDIGNLVLRENGLTGSQLWESFEHPSNAMIPGMRIGLNNRTGETIVLSSWKNYSNPSKGNYITAVEPDQMPQISIWDGAGKHFRSGQWNGRSFVGLRIMNTDYRTGFNVEGNDQEGTTYVSYAAFDLTVPRVLYLNYFGSMVTTIWDADNSQWTQLASIPSSPCDVYDTCGSFGMCNDEEWSRICRCLDGYEPRNVDEWNNGNWKEGCVRRQQFRCERNNSSTNATQDDEEDGFMEFPRTKLPDFPHFLYSPDRTSCETECLTNCSCIAYAFVETIGCMLWENDLIDIHSFDSGGEQLYVRLSHSELGGKQGLNGLAVALIIISGVLGFSILTYIFCRFTNKRISNNKVYRTTIFFAKRFVSPKGSMNGGPHYDDFRQEKDSEVHIFSLRDIEAATEFFAIANKLGEGGFGSVYKGKLSNGQEVAVKRLSTSSGQGIEEFKNEVTLISKLQHRNLVNIIGFCIQEDEKLLVYEYMPNKSLDKFIFGDGMSGEMVLDWHMRYRIIEGTARGVLYLHRDSRLKIIHRDLKTSNILLDDEMNPKISDFGMARIFGGKQDTANTNRVVGTYGYMSPEYGMHGIFSEKSDVFSFGVVLLEIVTGQKNSGSYFQDCINLSGHVWHMWNEGKALELLDPRLVDSYYDPSEVIRCIHVGILCVQDNETDRPTMAVIVSMLSSDMVLPVPKKPVFSVQLGNIERGSSNSSDARVFSAPSVSESIVYGR</sequence>
<keyword evidence="21" id="KW-1185">Reference proteome</keyword>
<dbReference type="EMBL" id="BAABME010017380">
    <property type="protein sequence ID" value="GAA0149853.1"/>
    <property type="molecule type" value="Genomic_DNA"/>
</dbReference>
<comment type="caution">
    <text evidence="20">The sequence shown here is derived from an EMBL/GenBank/DDBJ whole genome shotgun (WGS) entry which is preliminary data.</text>
</comment>
<dbReference type="CDD" id="cd01098">
    <property type="entry name" value="PAN_AP_plant"/>
    <property type="match status" value="1"/>
</dbReference>
<dbReference type="InterPro" id="IPR001480">
    <property type="entry name" value="Bulb-type_lectin_dom"/>
</dbReference>
<dbReference type="InterPro" id="IPR024171">
    <property type="entry name" value="SRK-like_kinase"/>
</dbReference>
<keyword evidence="10" id="KW-0325">Glycoprotein</keyword>
<evidence type="ECO:0000256" key="16">
    <source>
        <dbReference type="SAM" id="SignalP"/>
    </source>
</evidence>
<dbReference type="PROSITE" id="PS50011">
    <property type="entry name" value="PROTEIN_KINASE_DOM"/>
    <property type="match status" value="1"/>
</dbReference>
<keyword evidence="15" id="KW-1133">Transmembrane helix</keyword>
<dbReference type="PROSITE" id="PS00107">
    <property type="entry name" value="PROTEIN_KINASE_ATP"/>
    <property type="match status" value="1"/>
</dbReference>
<evidence type="ECO:0000259" key="18">
    <source>
        <dbReference type="PROSITE" id="PS50927"/>
    </source>
</evidence>
<keyword evidence="20" id="KW-0675">Receptor</keyword>
<dbReference type="SMART" id="SM00108">
    <property type="entry name" value="B_lectin"/>
    <property type="match status" value="1"/>
</dbReference>
<dbReference type="InterPro" id="IPR003609">
    <property type="entry name" value="Pan_app"/>
</dbReference>
<dbReference type="FunFam" id="3.30.200.20:FF:000195">
    <property type="entry name" value="G-type lectin S-receptor-like serine/threonine-protein kinase"/>
    <property type="match status" value="1"/>
</dbReference>
<name>A0AAV3PI48_LITER</name>
<evidence type="ECO:0000256" key="8">
    <source>
        <dbReference type="ARBA" id="ARBA00022840"/>
    </source>
</evidence>
<evidence type="ECO:0000313" key="21">
    <source>
        <dbReference type="Proteomes" id="UP001454036"/>
    </source>
</evidence>
<dbReference type="AlphaFoldDB" id="A0AAV3PI48"/>
<dbReference type="InterPro" id="IPR008271">
    <property type="entry name" value="Ser/Thr_kinase_AS"/>
</dbReference>
<feature type="transmembrane region" description="Helical" evidence="15">
    <location>
        <begin position="443"/>
        <end position="465"/>
    </location>
</feature>
<keyword evidence="4 13" id="KW-0808">Transferase</keyword>
<evidence type="ECO:0000259" key="17">
    <source>
        <dbReference type="PROSITE" id="PS50011"/>
    </source>
</evidence>
<feature type="signal peptide" evidence="16">
    <location>
        <begin position="1"/>
        <end position="27"/>
    </location>
</feature>
<evidence type="ECO:0000313" key="20">
    <source>
        <dbReference type="EMBL" id="GAA0149853.1"/>
    </source>
</evidence>
<keyword evidence="3 13" id="KW-0723">Serine/threonine-protein kinase</keyword>
<feature type="chain" id="PRO_5043551063" description="Receptor-like serine/threonine-protein kinase" evidence="16">
    <location>
        <begin position="28"/>
        <end position="847"/>
    </location>
</feature>
<feature type="domain" description="Apple" evidence="19">
    <location>
        <begin position="344"/>
        <end position="431"/>
    </location>
</feature>
<comment type="similarity">
    <text evidence="13">Belongs to the protein kinase superfamily. Ser/Thr protein kinase family.</text>
</comment>
<evidence type="ECO:0000256" key="13">
    <source>
        <dbReference type="PIRNR" id="PIRNR000641"/>
    </source>
</evidence>
<keyword evidence="15" id="KW-0472">Membrane</keyword>
<dbReference type="FunFam" id="2.90.10.10:FF:000005">
    <property type="entry name" value="G-type lectin S-receptor-like serine/threonine-protein kinase"/>
    <property type="match status" value="1"/>
</dbReference>
<evidence type="ECO:0000256" key="4">
    <source>
        <dbReference type="ARBA" id="ARBA00022679"/>
    </source>
</evidence>
<keyword evidence="8 13" id="KW-0067">ATP-binding</keyword>
<feature type="domain" description="Bulb-type lectin" evidence="18">
    <location>
        <begin position="28"/>
        <end position="149"/>
    </location>
</feature>
<dbReference type="InterPro" id="IPR000719">
    <property type="entry name" value="Prot_kinase_dom"/>
</dbReference>
<dbReference type="GO" id="GO:0005524">
    <property type="term" value="F:ATP binding"/>
    <property type="evidence" value="ECO:0007669"/>
    <property type="project" value="UniProtKB-UniRule"/>
</dbReference>
<dbReference type="GO" id="GO:0048544">
    <property type="term" value="P:recognition of pollen"/>
    <property type="evidence" value="ECO:0007669"/>
    <property type="project" value="InterPro"/>
</dbReference>
<evidence type="ECO:0000256" key="11">
    <source>
        <dbReference type="ARBA" id="ARBA00047899"/>
    </source>
</evidence>
<dbReference type="FunFam" id="1.10.510.10:FF:000060">
    <property type="entry name" value="G-type lectin S-receptor-like serine/threonine-protein kinase"/>
    <property type="match status" value="1"/>
</dbReference>
<evidence type="ECO:0000256" key="7">
    <source>
        <dbReference type="ARBA" id="ARBA00022777"/>
    </source>
</evidence>
<keyword evidence="15 20" id="KW-0812">Transmembrane</keyword>
<dbReference type="PANTHER" id="PTHR27002">
    <property type="entry name" value="RECEPTOR-LIKE SERINE/THREONINE-PROTEIN KINASE SD1-8"/>
    <property type="match status" value="1"/>
</dbReference>
<evidence type="ECO:0000259" key="19">
    <source>
        <dbReference type="PROSITE" id="PS50948"/>
    </source>
</evidence>
<dbReference type="Gene3D" id="2.90.10.10">
    <property type="entry name" value="Bulb-type lectin domain"/>
    <property type="match status" value="1"/>
</dbReference>
<evidence type="ECO:0000256" key="5">
    <source>
        <dbReference type="ARBA" id="ARBA00022729"/>
    </source>
</evidence>
<evidence type="ECO:0000256" key="3">
    <source>
        <dbReference type="ARBA" id="ARBA00022527"/>
    </source>
</evidence>
<gene>
    <name evidence="20" type="ORF">LIER_37008</name>
</gene>
<dbReference type="EC" id="2.7.11.1" evidence="13"/>
<dbReference type="CDD" id="cd00028">
    <property type="entry name" value="B_lectin"/>
    <property type="match status" value="1"/>
</dbReference>
<dbReference type="CDD" id="cd14066">
    <property type="entry name" value="STKc_IRAK"/>
    <property type="match status" value="1"/>
</dbReference>
<evidence type="ECO:0000256" key="14">
    <source>
        <dbReference type="PROSITE-ProRule" id="PRU10141"/>
    </source>
</evidence>
<evidence type="ECO:0000256" key="10">
    <source>
        <dbReference type="ARBA" id="ARBA00023180"/>
    </source>
</evidence>
<dbReference type="SMART" id="SM00220">
    <property type="entry name" value="S_TKc"/>
    <property type="match status" value="1"/>
</dbReference>
<keyword evidence="9" id="KW-1015">Disulfide bond</keyword>
<feature type="domain" description="Protein kinase" evidence="17">
    <location>
        <begin position="527"/>
        <end position="806"/>
    </location>
</feature>
<dbReference type="Gene3D" id="1.10.510.10">
    <property type="entry name" value="Transferase(Phosphotransferase) domain 1"/>
    <property type="match status" value="1"/>
</dbReference>
<keyword evidence="5 16" id="KW-0732">Signal</keyword>
<accession>A0AAV3PI48</accession>
<keyword evidence="6 13" id="KW-0547">Nucleotide-binding</keyword>
<comment type="subcellular location">
    <subcellularLocation>
        <location evidence="1">Cell membrane</location>
        <topology evidence="1">Single-pass type I membrane protein</topology>
    </subcellularLocation>
</comment>
<dbReference type="PROSITE" id="PS00108">
    <property type="entry name" value="PROTEIN_KINASE_ST"/>
    <property type="match status" value="1"/>
</dbReference>
<dbReference type="PROSITE" id="PS50927">
    <property type="entry name" value="BULB_LECTIN"/>
    <property type="match status" value="1"/>
</dbReference>
<dbReference type="PIRSF" id="PIRSF000641">
    <property type="entry name" value="SRK"/>
    <property type="match status" value="1"/>
</dbReference>
<dbReference type="InterPro" id="IPR036426">
    <property type="entry name" value="Bulb-type_lectin_dom_sf"/>
</dbReference>
<dbReference type="PANTHER" id="PTHR27002:SF1082">
    <property type="entry name" value="OS06G0693000 PROTEIN"/>
    <property type="match status" value="1"/>
</dbReference>
<dbReference type="Pfam" id="PF00954">
    <property type="entry name" value="S_locus_glycop"/>
    <property type="match status" value="1"/>
</dbReference>
<dbReference type="Pfam" id="PF01453">
    <property type="entry name" value="B_lectin"/>
    <property type="match status" value="1"/>
</dbReference>
<dbReference type="Pfam" id="PF08276">
    <property type="entry name" value="PAN_2"/>
    <property type="match status" value="1"/>
</dbReference>
<reference evidence="20 21" key="1">
    <citation type="submission" date="2024-01" db="EMBL/GenBank/DDBJ databases">
        <title>The complete chloroplast genome sequence of Lithospermum erythrorhizon: insights into the phylogenetic relationship among Boraginaceae species and the maternal lineages of purple gromwells.</title>
        <authorList>
            <person name="Okada T."/>
            <person name="Watanabe K."/>
        </authorList>
    </citation>
    <scope>NUCLEOTIDE SEQUENCE [LARGE SCALE GENOMIC DNA]</scope>
</reference>
<dbReference type="Gene3D" id="3.30.200.20">
    <property type="entry name" value="Phosphorylase Kinase, domain 1"/>
    <property type="match status" value="1"/>
</dbReference>
<dbReference type="GO" id="GO:0004674">
    <property type="term" value="F:protein serine/threonine kinase activity"/>
    <property type="evidence" value="ECO:0007669"/>
    <property type="project" value="UniProtKB-KW"/>
</dbReference>
<dbReference type="InterPro" id="IPR011009">
    <property type="entry name" value="Kinase-like_dom_sf"/>
</dbReference>
<dbReference type="InterPro" id="IPR017441">
    <property type="entry name" value="Protein_kinase_ATP_BS"/>
</dbReference>
<evidence type="ECO:0000256" key="6">
    <source>
        <dbReference type="ARBA" id="ARBA00022741"/>
    </source>
</evidence>
<dbReference type="InterPro" id="IPR001245">
    <property type="entry name" value="Ser-Thr/Tyr_kinase_cat_dom"/>
</dbReference>
<evidence type="ECO:0000256" key="12">
    <source>
        <dbReference type="ARBA" id="ARBA00048679"/>
    </source>
</evidence>
<comment type="catalytic activity">
    <reaction evidence="11 13">
        <text>L-threonyl-[protein] + ATP = O-phospho-L-threonyl-[protein] + ADP + H(+)</text>
        <dbReference type="Rhea" id="RHEA:46608"/>
        <dbReference type="Rhea" id="RHEA-COMP:11060"/>
        <dbReference type="Rhea" id="RHEA-COMP:11605"/>
        <dbReference type="ChEBI" id="CHEBI:15378"/>
        <dbReference type="ChEBI" id="CHEBI:30013"/>
        <dbReference type="ChEBI" id="CHEBI:30616"/>
        <dbReference type="ChEBI" id="CHEBI:61977"/>
        <dbReference type="ChEBI" id="CHEBI:456216"/>
        <dbReference type="EC" id="2.7.11.1"/>
    </reaction>
</comment>
<dbReference type="SMART" id="SM00473">
    <property type="entry name" value="PAN_AP"/>
    <property type="match status" value="1"/>
</dbReference>
<organism evidence="20 21">
    <name type="scientific">Lithospermum erythrorhizon</name>
    <name type="common">Purple gromwell</name>
    <name type="synonym">Lithospermum officinale var. erythrorhizon</name>
    <dbReference type="NCBI Taxonomy" id="34254"/>
    <lineage>
        <taxon>Eukaryota</taxon>
        <taxon>Viridiplantae</taxon>
        <taxon>Streptophyta</taxon>
        <taxon>Embryophyta</taxon>
        <taxon>Tracheophyta</taxon>
        <taxon>Spermatophyta</taxon>
        <taxon>Magnoliopsida</taxon>
        <taxon>eudicotyledons</taxon>
        <taxon>Gunneridae</taxon>
        <taxon>Pentapetalae</taxon>
        <taxon>asterids</taxon>
        <taxon>lamiids</taxon>
        <taxon>Boraginales</taxon>
        <taxon>Boraginaceae</taxon>
        <taxon>Boraginoideae</taxon>
        <taxon>Lithospermeae</taxon>
        <taxon>Lithospermum</taxon>
    </lineage>
</organism>
<comment type="catalytic activity">
    <reaction evidence="12 13">
        <text>L-seryl-[protein] + ATP = O-phospho-L-seryl-[protein] + ADP + H(+)</text>
        <dbReference type="Rhea" id="RHEA:17989"/>
        <dbReference type="Rhea" id="RHEA-COMP:9863"/>
        <dbReference type="Rhea" id="RHEA-COMP:11604"/>
        <dbReference type="ChEBI" id="CHEBI:15378"/>
        <dbReference type="ChEBI" id="CHEBI:29999"/>
        <dbReference type="ChEBI" id="CHEBI:30616"/>
        <dbReference type="ChEBI" id="CHEBI:83421"/>
        <dbReference type="ChEBI" id="CHEBI:456216"/>
        <dbReference type="EC" id="2.7.11.1"/>
    </reaction>
</comment>
<evidence type="ECO:0000256" key="9">
    <source>
        <dbReference type="ARBA" id="ARBA00023157"/>
    </source>
</evidence>
<dbReference type="Pfam" id="PF07714">
    <property type="entry name" value="PK_Tyr_Ser-Thr"/>
    <property type="match status" value="1"/>
</dbReference>
<proteinExistence type="inferred from homology"/>
<dbReference type="InterPro" id="IPR000858">
    <property type="entry name" value="S_locus_glycoprot_dom"/>
</dbReference>
<feature type="binding site" evidence="14">
    <location>
        <position position="555"/>
    </location>
    <ligand>
        <name>ATP</name>
        <dbReference type="ChEBI" id="CHEBI:30616"/>
    </ligand>
</feature>
<evidence type="ECO:0000256" key="15">
    <source>
        <dbReference type="SAM" id="Phobius"/>
    </source>
</evidence>
<keyword evidence="2" id="KW-1003">Cell membrane</keyword>
<dbReference type="GO" id="GO:0005886">
    <property type="term" value="C:plasma membrane"/>
    <property type="evidence" value="ECO:0007669"/>
    <property type="project" value="UniProtKB-SubCell"/>
</dbReference>
<dbReference type="SUPFAM" id="SSF56112">
    <property type="entry name" value="Protein kinase-like (PK-like)"/>
    <property type="match status" value="1"/>
</dbReference>
<keyword evidence="7 13" id="KW-0418">Kinase</keyword>